<dbReference type="EMBL" id="LR746266">
    <property type="protein sequence ID" value="CAA7392676.1"/>
    <property type="molecule type" value="Genomic_DNA"/>
</dbReference>
<evidence type="ECO:0000313" key="4">
    <source>
        <dbReference type="EMBL" id="CAA7392676.1"/>
    </source>
</evidence>
<proteinExistence type="predicted"/>
<dbReference type="Gene3D" id="3.40.50.1000">
    <property type="entry name" value="HAD superfamily/HAD-like"/>
    <property type="match status" value="1"/>
</dbReference>
<reference evidence="4" key="1">
    <citation type="submission" date="2020-02" db="EMBL/GenBank/DDBJ databases">
        <authorList>
            <person name="Scholz U."/>
            <person name="Mascher M."/>
            <person name="Fiebig A."/>
        </authorList>
    </citation>
    <scope>NUCLEOTIDE SEQUENCE</scope>
</reference>
<keyword evidence="2" id="KW-1133">Transmembrane helix</keyword>
<keyword evidence="2" id="KW-0472">Membrane</keyword>
<dbReference type="EMBL" id="LR743590">
    <property type="protein sequence ID" value="CAA2617057.1"/>
    <property type="molecule type" value="Genomic_DNA"/>
</dbReference>
<feature type="region of interest" description="Disordered" evidence="1">
    <location>
        <begin position="1"/>
        <end position="21"/>
    </location>
</feature>
<evidence type="ECO:0000256" key="1">
    <source>
        <dbReference type="SAM" id="MobiDB-lite"/>
    </source>
</evidence>
<dbReference type="PANTHER" id="PTHR31284:SF22">
    <property type="entry name" value="ACID PHOSPHATASE"/>
    <property type="match status" value="1"/>
</dbReference>
<dbReference type="AlphaFoldDB" id="A0A7I8K5E3"/>
<dbReference type="OrthoDB" id="1900337at2759"/>
<feature type="transmembrane region" description="Helical" evidence="2">
    <location>
        <begin position="40"/>
        <end position="65"/>
    </location>
</feature>
<protein>
    <submittedName>
        <fullName evidence="4">Uncharacterized protein</fullName>
    </submittedName>
</protein>
<evidence type="ECO:0000313" key="5">
    <source>
        <dbReference type="Proteomes" id="UP000663760"/>
    </source>
</evidence>
<sequence length="311" mass="34483">MASFADNMDYRDSDRSLSSGRASETGSRYVIESGLYMSSLAATVLISGLVIVGISLLTILVSLFVMLQSCQNKNSGVLHQRGVNCARDYREGLAFPEALGNWDAEESSARCEGYINGHIEERRDQRELNASLKRVEDFFSTATPGSSVDVVLMDIDDLFPAATSGRSELPHRRDESGDGQALARDLVRRLYARLQAGGWSLILFSRKTERQRSGTADDLVAAGYGGWSSLIMRLFHRSMPLNAPKTNQIEFPRAEKAILSMESWEYISRRRALLREQGFAIASVISGRMDALIGPCPGRRDFRLRSLFPGT</sequence>
<accession>A0A7I8K5E3</accession>
<evidence type="ECO:0000256" key="2">
    <source>
        <dbReference type="SAM" id="Phobius"/>
    </source>
</evidence>
<keyword evidence="2" id="KW-0812">Transmembrane</keyword>
<organism evidence="4 5">
    <name type="scientific">Spirodela intermedia</name>
    <name type="common">Intermediate duckweed</name>
    <dbReference type="NCBI Taxonomy" id="51605"/>
    <lineage>
        <taxon>Eukaryota</taxon>
        <taxon>Viridiplantae</taxon>
        <taxon>Streptophyta</taxon>
        <taxon>Embryophyta</taxon>
        <taxon>Tracheophyta</taxon>
        <taxon>Spermatophyta</taxon>
        <taxon>Magnoliopsida</taxon>
        <taxon>Liliopsida</taxon>
        <taxon>Araceae</taxon>
        <taxon>Lemnoideae</taxon>
        <taxon>Spirodela</taxon>
    </lineage>
</organism>
<dbReference type="PANTHER" id="PTHR31284">
    <property type="entry name" value="ACID PHOSPHATASE-LIKE PROTEIN"/>
    <property type="match status" value="1"/>
</dbReference>
<name>A0A7I8K5E3_SPIIN</name>
<gene>
    <name evidence="3" type="ORF">SI7747_03003227</name>
    <name evidence="4" type="ORF">SI8410_03003547</name>
</gene>
<dbReference type="Proteomes" id="UP000663760">
    <property type="component" value="Chromosome 3"/>
</dbReference>
<evidence type="ECO:0000313" key="3">
    <source>
        <dbReference type="EMBL" id="CAA2617057.1"/>
    </source>
</evidence>
<keyword evidence="5" id="KW-1185">Reference proteome</keyword>
<dbReference type="InterPro" id="IPR023214">
    <property type="entry name" value="HAD_sf"/>
</dbReference>